<evidence type="ECO:0000259" key="1">
    <source>
        <dbReference type="Pfam" id="PF13482"/>
    </source>
</evidence>
<organism evidence="2">
    <name type="scientific">Desulfobacca acetoxidans</name>
    <dbReference type="NCBI Taxonomy" id="60893"/>
    <lineage>
        <taxon>Bacteria</taxon>
        <taxon>Pseudomonadati</taxon>
        <taxon>Thermodesulfobacteriota</taxon>
        <taxon>Desulfobaccia</taxon>
        <taxon>Desulfobaccales</taxon>
        <taxon>Desulfobaccaceae</taxon>
        <taxon>Desulfobacca</taxon>
    </lineage>
</organism>
<dbReference type="Pfam" id="PF13482">
    <property type="entry name" value="RNase_H_2"/>
    <property type="match status" value="1"/>
</dbReference>
<dbReference type="PANTHER" id="PTHR38462">
    <property type="entry name" value="EXONUCLEASE-LIKE PROTEIN"/>
    <property type="match status" value="1"/>
</dbReference>
<keyword evidence="2" id="KW-0378">Hydrolase</keyword>
<gene>
    <name evidence="2" type="ORF">ENW96_00625</name>
</gene>
<dbReference type="EMBL" id="DTMF01000018">
    <property type="protein sequence ID" value="HGF32880.1"/>
    <property type="molecule type" value="Genomic_DNA"/>
</dbReference>
<feature type="domain" description="YprB ribonuclease H-like" evidence="1">
    <location>
        <begin position="86"/>
        <end position="235"/>
    </location>
</feature>
<sequence>MVKRTFIHLPGIGLRTEAQFWRRGLNTWEDFLQVSRVGGLGAERLTWLKGLLQESLNHLDHPEYFASRLPSQELWRLFRHFRSRTAYLDIETTGAGWPELAVTVVGIYDGRTMQQFVLGHNLMDFPSALADVEVLVTFNGSQFDLPVLRACFPGVRLPAVHLDLRFILARLGYRGGLKRIEPMFGIFRAPEVAGLNGFDAVLLWERFQRGDLTAGERLLQYNREDVLNLENLMEQAFELGESLLLKGGGAKLRGRRRYTTA</sequence>
<dbReference type="PANTHER" id="PTHR38462:SF1">
    <property type="entry name" value="YPRB RIBONUCLEASE H-LIKE DOMAIN-CONTAINING PROTEIN"/>
    <property type="match status" value="1"/>
</dbReference>
<dbReference type="GO" id="GO:0004527">
    <property type="term" value="F:exonuclease activity"/>
    <property type="evidence" value="ECO:0007669"/>
    <property type="project" value="UniProtKB-KW"/>
</dbReference>
<proteinExistence type="predicted"/>
<dbReference type="AlphaFoldDB" id="A0A7C3V672"/>
<reference evidence="2" key="1">
    <citation type="journal article" date="2020" name="mSystems">
        <title>Genome- and Community-Level Interaction Insights into Carbon Utilization and Element Cycling Functions of Hydrothermarchaeota in Hydrothermal Sediment.</title>
        <authorList>
            <person name="Zhou Z."/>
            <person name="Liu Y."/>
            <person name="Xu W."/>
            <person name="Pan J."/>
            <person name="Luo Z.H."/>
            <person name="Li M."/>
        </authorList>
    </citation>
    <scope>NUCLEOTIDE SEQUENCE [LARGE SCALE GENOMIC DNA]</scope>
    <source>
        <strain evidence="2">SpSt-897</strain>
    </source>
</reference>
<comment type="caution">
    <text evidence="2">The sequence shown here is derived from an EMBL/GenBank/DDBJ whole genome shotgun (WGS) entry which is preliminary data.</text>
</comment>
<evidence type="ECO:0000313" key="2">
    <source>
        <dbReference type="EMBL" id="HGF32880.1"/>
    </source>
</evidence>
<protein>
    <submittedName>
        <fullName evidence="2">Exonuclease</fullName>
    </submittedName>
</protein>
<name>A0A7C3V672_9BACT</name>
<keyword evidence="2" id="KW-0269">Exonuclease</keyword>
<accession>A0A7C3V672</accession>
<keyword evidence="2" id="KW-0540">Nuclease</keyword>
<dbReference type="SUPFAM" id="SSF53098">
    <property type="entry name" value="Ribonuclease H-like"/>
    <property type="match status" value="1"/>
</dbReference>
<dbReference type="InterPro" id="IPR012337">
    <property type="entry name" value="RNaseH-like_sf"/>
</dbReference>
<dbReference type="InterPro" id="IPR038720">
    <property type="entry name" value="YprB_RNase_H-like_dom"/>
</dbReference>